<protein>
    <submittedName>
        <fullName evidence="3">Extracellular solute-binding protein</fullName>
    </submittedName>
</protein>
<evidence type="ECO:0000256" key="1">
    <source>
        <dbReference type="SAM" id="SignalP"/>
    </source>
</evidence>
<dbReference type="InterPro" id="IPR050490">
    <property type="entry name" value="Bact_solute-bd_prot1"/>
</dbReference>
<keyword evidence="1" id="KW-0732">Signal</keyword>
<dbReference type="Pfam" id="PF01547">
    <property type="entry name" value="SBP_bac_1"/>
    <property type="match status" value="1"/>
</dbReference>
<dbReference type="PANTHER" id="PTHR43649">
    <property type="entry name" value="ARABINOSE-BINDING PROTEIN-RELATED"/>
    <property type="match status" value="1"/>
</dbReference>
<dbReference type="Proteomes" id="UP001469365">
    <property type="component" value="Unassembled WGS sequence"/>
</dbReference>
<dbReference type="InterPro" id="IPR022627">
    <property type="entry name" value="DUF3502"/>
</dbReference>
<feature type="chain" id="PRO_5045531115" evidence="1">
    <location>
        <begin position="24"/>
        <end position="506"/>
    </location>
</feature>
<dbReference type="EMBL" id="JBBPCC010000012">
    <property type="protein sequence ID" value="MEK8130013.1"/>
    <property type="molecule type" value="Genomic_DNA"/>
</dbReference>
<evidence type="ECO:0000313" key="4">
    <source>
        <dbReference type="Proteomes" id="UP001469365"/>
    </source>
</evidence>
<dbReference type="PANTHER" id="PTHR43649:SF17">
    <property type="entry name" value="ABC TRANSPORTER SOLUTE BINDING PROTEIN-SUGAR TRANSPORT"/>
    <property type="match status" value="1"/>
</dbReference>
<dbReference type="InterPro" id="IPR006059">
    <property type="entry name" value="SBP"/>
</dbReference>
<accession>A0ABU9DMC7</accession>
<keyword evidence="4" id="KW-1185">Reference proteome</keyword>
<name>A0ABU9DMC7_9BACL</name>
<evidence type="ECO:0000313" key="3">
    <source>
        <dbReference type="EMBL" id="MEK8130013.1"/>
    </source>
</evidence>
<feature type="signal peptide" evidence="1">
    <location>
        <begin position="1"/>
        <end position="23"/>
    </location>
</feature>
<dbReference type="Pfam" id="PF12010">
    <property type="entry name" value="DUF3502"/>
    <property type="match status" value="1"/>
</dbReference>
<feature type="domain" description="DUF3502" evidence="2">
    <location>
        <begin position="447"/>
        <end position="503"/>
    </location>
</feature>
<comment type="caution">
    <text evidence="3">The sequence shown here is derived from an EMBL/GenBank/DDBJ whole genome shotgun (WGS) entry which is preliminary data.</text>
</comment>
<reference evidence="3 4" key="1">
    <citation type="submission" date="2024-04" db="EMBL/GenBank/DDBJ databases">
        <title>draft genome sequnece of Paenibacillus filicis.</title>
        <authorList>
            <person name="Kim D.-U."/>
        </authorList>
    </citation>
    <scope>NUCLEOTIDE SEQUENCE [LARGE SCALE GENOMIC DNA]</scope>
    <source>
        <strain evidence="3 4">KACC14197</strain>
    </source>
</reference>
<organism evidence="3 4">
    <name type="scientific">Paenibacillus filicis</name>
    <dbReference type="NCBI Taxonomy" id="669464"/>
    <lineage>
        <taxon>Bacteria</taxon>
        <taxon>Bacillati</taxon>
        <taxon>Bacillota</taxon>
        <taxon>Bacilli</taxon>
        <taxon>Bacillales</taxon>
        <taxon>Paenibacillaceae</taxon>
        <taxon>Paenibacillus</taxon>
    </lineage>
</organism>
<proteinExistence type="predicted"/>
<dbReference type="Gene3D" id="3.40.190.10">
    <property type="entry name" value="Periplasmic binding protein-like II"/>
    <property type="match status" value="2"/>
</dbReference>
<gene>
    <name evidence="3" type="ORF">WMW72_19085</name>
</gene>
<evidence type="ECO:0000259" key="2">
    <source>
        <dbReference type="Pfam" id="PF12010"/>
    </source>
</evidence>
<sequence length="506" mass="57364">METIQRKAALLLCAVLAAGIGLPGCSTHSEHPGTYGTDTQEQEVTLKLYFPGDKKSAMGEVWSAVSSHVKEKGLNVKFDIRFIPLGDFKEKMLVMAASGDTWDMNFDGDWLSFNPMAAKGAYLALNELLPQYAPNLFARYQGQGTLGAASVNGQIVGLPWTIKMNQRQFAQWRSDLTEKAGINPAPGSLQTIEDVDQFLHQMKQAYPNERITRVGARAVYELRDEWVDLGFHHLGFYLHDPKVTVKAMEQQPFYKEAAAMTKKWYDDGIMNRDAMMDKEDGAAQWRNGKALFGWNSHEWIHANQGFSDPSYATQSSQLYPDRKFINRTPLANVVAINQNSRHPERVLRFLDMLETDKALYDLVQYGIEGKTYMIRNDRVVYPEGMKNTTSNYMEWGGQWALWKPQFMRANPAYDQDFWTKEAEFASLPNNVDSPVDGLFITEDNIKSFLVKRDQAIEEFDKPIIFGMVKDVDKAVGSYIELQKSNGLDPVIADVQRQIDAFLAAKK</sequence>
<dbReference type="RefSeq" id="WP_341417140.1">
    <property type="nucleotide sequence ID" value="NZ_JBBPCC010000012.1"/>
</dbReference>
<dbReference type="SUPFAM" id="SSF53850">
    <property type="entry name" value="Periplasmic binding protein-like II"/>
    <property type="match status" value="1"/>
</dbReference>